<name>A0AAD9ZCY0_9LECA</name>
<evidence type="ECO:0008006" key="3">
    <source>
        <dbReference type="Google" id="ProtNLM"/>
    </source>
</evidence>
<sequence>MSASKTSTISNALSSPRDQAIRTLCSKYFHRALWLPETADHPKLRVTYSTTNNFDDASLPVILFIGPMFCSRWSALDSNKLARDCGLELTGDARPAMGGSTPVAINIRMKVWLETVPALLQKLDIEHISLMTHSAGAVYTLNTLLHHRTFLDPKAPSVAFLAPYVHIAASGATLTTLLSKLPIGMMDSWADLNIFINNKIMPSTSWSGGLLSSAASLFSSTASTDIPGTEVSTSTTPAERYGVDEETAKAIDNLSTKYKFAEDTNGVNDEAKLCLRKCEDADWGEAQDYAACIRSIAQNERTLQQQNPGRAKLKVEAFFSGSDIMIGKRGQEYFEQCWQQDEFKESVDFATKTYPKANHDSLIVDYKKGALRDVFEKVARSGGGV</sequence>
<accession>A0AAD9ZCY0</accession>
<evidence type="ECO:0000313" key="2">
    <source>
        <dbReference type="Proteomes" id="UP001276659"/>
    </source>
</evidence>
<comment type="caution">
    <text evidence="1">The sequence shown here is derived from an EMBL/GenBank/DDBJ whole genome shotgun (WGS) entry which is preliminary data.</text>
</comment>
<dbReference type="Gene3D" id="3.40.50.1820">
    <property type="entry name" value="alpha/beta hydrolase"/>
    <property type="match status" value="1"/>
</dbReference>
<protein>
    <recommendedName>
        <fullName evidence="3">AB hydrolase-1 domain-containing protein</fullName>
    </recommendedName>
</protein>
<gene>
    <name evidence="1" type="ORF">OEA41_001286</name>
</gene>
<evidence type="ECO:0000313" key="1">
    <source>
        <dbReference type="EMBL" id="KAK3174042.1"/>
    </source>
</evidence>
<organism evidence="1 2">
    <name type="scientific">Lepraria neglecta</name>
    <dbReference type="NCBI Taxonomy" id="209136"/>
    <lineage>
        <taxon>Eukaryota</taxon>
        <taxon>Fungi</taxon>
        <taxon>Dikarya</taxon>
        <taxon>Ascomycota</taxon>
        <taxon>Pezizomycotina</taxon>
        <taxon>Lecanoromycetes</taxon>
        <taxon>OSLEUM clade</taxon>
        <taxon>Lecanoromycetidae</taxon>
        <taxon>Lecanorales</taxon>
        <taxon>Lecanorineae</taxon>
        <taxon>Stereocaulaceae</taxon>
        <taxon>Lepraria</taxon>
    </lineage>
</organism>
<proteinExistence type="predicted"/>
<dbReference type="EMBL" id="JASNWA010000006">
    <property type="protein sequence ID" value="KAK3174042.1"/>
    <property type="molecule type" value="Genomic_DNA"/>
</dbReference>
<dbReference type="InterPro" id="IPR029058">
    <property type="entry name" value="AB_hydrolase_fold"/>
</dbReference>
<reference evidence="1" key="1">
    <citation type="submission" date="2022-11" db="EMBL/GenBank/DDBJ databases">
        <title>Chromosomal genome sequence assembly and mating type (MAT) locus characterization of the leprose asexual lichenized fungus Lepraria neglecta (Nyl.) Erichsen.</title>
        <authorList>
            <person name="Allen J.L."/>
            <person name="Pfeffer B."/>
        </authorList>
    </citation>
    <scope>NUCLEOTIDE SEQUENCE</scope>
    <source>
        <strain evidence="1">Allen 5258</strain>
    </source>
</reference>
<dbReference type="AlphaFoldDB" id="A0AAD9ZCY0"/>
<dbReference type="Proteomes" id="UP001276659">
    <property type="component" value="Unassembled WGS sequence"/>
</dbReference>
<dbReference type="SUPFAM" id="SSF53474">
    <property type="entry name" value="alpha/beta-Hydrolases"/>
    <property type="match status" value="1"/>
</dbReference>
<keyword evidence="2" id="KW-1185">Reference proteome</keyword>